<accession>A5DY93</accession>
<name>A5DY93_LODEL</name>
<evidence type="ECO:0000313" key="2">
    <source>
        <dbReference type="Proteomes" id="UP000001996"/>
    </source>
</evidence>
<dbReference type="EMBL" id="CH981526">
    <property type="protein sequence ID" value="EDK44150.1"/>
    <property type="molecule type" value="Genomic_DNA"/>
</dbReference>
<organism evidence="1 2">
    <name type="scientific">Lodderomyces elongisporus (strain ATCC 11503 / CBS 2605 / JCM 1781 / NBRC 1676 / NRRL YB-4239)</name>
    <name type="common">Yeast</name>
    <name type="synonym">Saccharomyces elongisporus</name>
    <dbReference type="NCBI Taxonomy" id="379508"/>
    <lineage>
        <taxon>Eukaryota</taxon>
        <taxon>Fungi</taxon>
        <taxon>Dikarya</taxon>
        <taxon>Ascomycota</taxon>
        <taxon>Saccharomycotina</taxon>
        <taxon>Pichiomycetes</taxon>
        <taxon>Debaryomycetaceae</taxon>
        <taxon>Candida/Lodderomyces clade</taxon>
        <taxon>Lodderomyces</taxon>
    </lineage>
</organism>
<dbReference type="HOGENOM" id="CLU_1678229_0_0_1"/>
<dbReference type="AlphaFoldDB" id="A5DY93"/>
<reference evidence="1 2" key="1">
    <citation type="journal article" date="2009" name="Nature">
        <title>Evolution of pathogenicity and sexual reproduction in eight Candida genomes.</title>
        <authorList>
            <person name="Butler G."/>
            <person name="Rasmussen M.D."/>
            <person name="Lin M.F."/>
            <person name="Santos M.A."/>
            <person name="Sakthikumar S."/>
            <person name="Munro C.A."/>
            <person name="Rheinbay E."/>
            <person name="Grabherr M."/>
            <person name="Forche A."/>
            <person name="Reedy J.L."/>
            <person name="Agrafioti I."/>
            <person name="Arnaud M.B."/>
            <person name="Bates S."/>
            <person name="Brown A.J."/>
            <person name="Brunke S."/>
            <person name="Costanzo M.C."/>
            <person name="Fitzpatrick D.A."/>
            <person name="de Groot P.W."/>
            <person name="Harris D."/>
            <person name="Hoyer L.L."/>
            <person name="Hube B."/>
            <person name="Klis F.M."/>
            <person name="Kodira C."/>
            <person name="Lennard N."/>
            <person name="Logue M.E."/>
            <person name="Martin R."/>
            <person name="Neiman A.M."/>
            <person name="Nikolaou E."/>
            <person name="Quail M.A."/>
            <person name="Quinn J."/>
            <person name="Santos M.C."/>
            <person name="Schmitzberger F.F."/>
            <person name="Sherlock G."/>
            <person name="Shah P."/>
            <person name="Silverstein K.A."/>
            <person name="Skrzypek M.S."/>
            <person name="Soll D."/>
            <person name="Staggs R."/>
            <person name="Stansfield I."/>
            <person name="Stumpf M.P."/>
            <person name="Sudbery P.E."/>
            <person name="Srikantha T."/>
            <person name="Zeng Q."/>
            <person name="Berman J."/>
            <person name="Berriman M."/>
            <person name="Heitman J."/>
            <person name="Gow N.A."/>
            <person name="Lorenz M.C."/>
            <person name="Birren B.W."/>
            <person name="Kellis M."/>
            <person name="Cuomo C.A."/>
        </authorList>
    </citation>
    <scope>NUCLEOTIDE SEQUENCE [LARGE SCALE GENOMIC DNA]</scope>
    <source>
        <strain evidence="2">ATCC 11503 / BCRC 21390 / CBS 2605 / JCM 1781 / NBRC 1676 / NRRL YB-4239</strain>
    </source>
</reference>
<proteinExistence type="predicted"/>
<sequence length="157" mass="17846">MYANKSSNFCNLFSTSVKWALVKGLRTVLGLYEQHHLCWMHLEQRGYSLEHFNLRLRHESHACSMGHGGNFSREESEAVVLILSEFDVFAVDVFVVDDDDVVDELGISSICFRRSDTSVTLPDWLLEDVTDEDDIGGKNKSAISDSESSVFRSTDFW</sequence>
<dbReference type="Proteomes" id="UP000001996">
    <property type="component" value="Unassembled WGS sequence"/>
</dbReference>
<keyword evidence="2" id="KW-1185">Reference proteome</keyword>
<evidence type="ECO:0000313" key="1">
    <source>
        <dbReference type="EMBL" id="EDK44150.1"/>
    </source>
</evidence>
<dbReference type="VEuPathDB" id="FungiDB:LELG_02330"/>
<protein>
    <submittedName>
        <fullName evidence="1">Uncharacterized protein</fullName>
    </submittedName>
</protein>
<gene>
    <name evidence="1" type="ORF">LELG_02330</name>
</gene>
<dbReference type="InParanoid" id="A5DY93"/>